<dbReference type="EMBL" id="BTSX01000001">
    <property type="protein sequence ID" value="GMS78083.1"/>
    <property type="molecule type" value="Genomic_DNA"/>
</dbReference>
<sequence length="95" mass="10639">QLYYDGHNQLAQDLSDSIGMNNPPPPSDKLFRLVCTARKNADNDDDEEEVVDMPMSLNPVDLPINNLAIDGEYGDYFPFLGLPAHLKDLVFSFLP</sequence>
<evidence type="ECO:0000313" key="2">
    <source>
        <dbReference type="EMBL" id="GMS78083.1"/>
    </source>
</evidence>
<evidence type="ECO:0000313" key="3">
    <source>
        <dbReference type="Proteomes" id="UP001432027"/>
    </source>
</evidence>
<organism evidence="2 3">
    <name type="scientific">Pristionchus entomophagus</name>
    <dbReference type="NCBI Taxonomy" id="358040"/>
    <lineage>
        <taxon>Eukaryota</taxon>
        <taxon>Metazoa</taxon>
        <taxon>Ecdysozoa</taxon>
        <taxon>Nematoda</taxon>
        <taxon>Chromadorea</taxon>
        <taxon>Rhabditida</taxon>
        <taxon>Rhabditina</taxon>
        <taxon>Diplogasteromorpha</taxon>
        <taxon>Diplogasteroidea</taxon>
        <taxon>Neodiplogasteridae</taxon>
        <taxon>Pristionchus</taxon>
    </lineage>
</organism>
<dbReference type="InterPro" id="IPR032028">
    <property type="entry name" value="CSTF1_dimer"/>
</dbReference>
<gene>
    <name evidence="2" type="ORF">PENTCL1PPCAC_258</name>
</gene>
<accession>A0AAV5S8B3</accession>
<feature type="non-terminal residue" evidence="2">
    <location>
        <position position="95"/>
    </location>
</feature>
<name>A0AAV5S8B3_9BILA</name>
<comment type="caution">
    <text evidence="2">The sequence shown here is derived from an EMBL/GenBank/DDBJ whole genome shotgun (WGS) entry which is preliminary data.</text>
</comment>
<feature type="non-terminal residue" evidence="2">
    <location>
        <position position="1"/>
    </location>
</feature>
<dbReference type="AlphaFoldDB" id="A0AAV5S8B3"/>
<protein>
    <recommendedName>
        <fullName evidence="1">Cleavage stimulation factor subunit 1 dimerisation domain-containing protein</fullName>
    </recommendedName>
</protein>
<dbReference type="Gene3D" id="1.20.960.50">
    <property type="entry name" value="Cleavage stimulation factor subunit 1, dimerisation domain"/>
    <property type="match status" value="1"/>
</dbReference>
<dbReference type="Proteomes" id="UP001432027">
    <property type="component" value="Unassembled WGS sequence"/>
</dbReference>
<evidence type="ECO:0000259" key="1">
    <source>
        <dbReference type="Pfam" id="PF16699"/>
    </source>
</evidence>
<dbReference type="InterPro" id="IPR038184">
    <property type="entry name" value="CSTF1_dimer_sf"/>
</dbReference>
<feature type="domain" description="Cleavage stimulation factor subunit 1 dimerisation" evidence="1">
    <location>
        <begin position="1"/>
        <end position="38"/>
    </location>
</feature>
<keyword evidence="3" id="KW-1185">Reference proteome</keyword>
<proteinExistence type="predicted"/>
<reference evidence="2" key="1">
    <citation type="submission" date="2023-10" db="EMBL/GenBank/DDBJ databases">
        <title>Genome assembly of Pristionchus species.</title>
        <authorList>
            <person name="Yoshida K."/>
            <person name="Sommer R.J."/>
        </authorList>
    </citation>
    <scope>NUCLEOTIDE SEQUENCE</scope>
    <source>
        <strain evidence="2">RS0144</strain>
    </source>
</reference>
<dbReference type="Pfam" id="PF16699">
    <property type="entry name" value="CSTF1_dimer"/>
    <property type="match status" value="1"/>
</dbReference>